<organism evidence="3 4">
    <name type="scientific">Meloidogyne hapla</name>
    <name type="common">Root-knot nematode worm</name>
    <dbReference type="NCBI Taxonomy" id="6305"/>
    <lineage>
        <taxon>Eukaryota</taxon>
        <taxon>Metazoa</taxon>
        <taxon>Ecdysozoa</taxon>
        <taxon>Nematoda</taxon>
        <taxon>Chromadorea</taxon>
        <taxon>Rhabditida</taxon>
        <taxon>Tylenchina</taxon>
        <taxon>Tylenchomorpha</taxon>
        <taxon>Tylenchoidea</taxon>
        <taxon>Meloidogynidae</taxon>
        <taxon>Meloidogyninae</taxon>
        <taxon>Meloidogyne</taxon>
    </lineage>
</organism>
<keyword evidence="2" id="KW-0732">Signal</keyword>
<feature type="region of interest" description="Disordered" evidence="1">
    <location>
        <begin position="59"/>
        <end position="85"/>
    </location>
</feature>
<protein>
    <submittedName>
        <fullName evidence="4">Secreted protein</fullName>
    </submittedName>
</protein>
<reference evidence="4" key="1">
    <citation type="submission" date="2016-11" db="UniProtKB">
        <authorList>
            <consortium name="WormBaseParasite"/>
        </authorList>
    </citation>
    <scope>IDENTIFICATION</scope>
</reference>
<feature type="signal peptide" evidence="2">
    <location>
        <begin position="1"/>
        <end position="24"/>
    </location>
</feature>
<proteinExistence type="predicted"/>
<feature type="chain" id="PRO_5009315228" evidence="2">
    <location>
        <begin position="25"/>
        <end position="138"/>
    </location>
</feature>
<accession>A0A1I8AXU2</accession>
<dbReference type="Proteomes" id="UP000095281">
    <property type="component" value="Unplaced"/>
</dbReference>
<evidence type="ECO:0000256" key="1">
    <source>
        <dbReference type="SAM" id="MobiDB-lite"/>
    </source>
</evidence>
<evidence type="ECO:0000313" key="3">
    <source>
        <dbReference type="Proteomes" id="UP000095281"/>
    </source>
</evidence>
<evidence type="ECO:0000256" key="2">
    <source>
        <dbReference type="SAM" id="SignalP"/>
    </source>
</evidence>
<dbReference type="WBParaSite" id="MhA1_Contig1079.frz3.gene2">
    <property type="protein sequence ID" value="MhA1_Contig1079.frz3.gene2"/>
    <property type="gene ID" value="MhA1_Contig1079.frz3.gene2"/>
</dbReference>
<name>A0A1I8AXU2_MELHA</name>
<sequence>MLSKPLKVLIFMIVLNELVDNVDAMFSRWNKKGKVVEGEGASNPIEAHLLTRSKSEIVQMPQGSPRGKVVERATSYESMSPQMPPVLERYPSEHGNTCMSCIYSAVDGCADCLQMREPKDVRNREKIEKIRKPRGEGN</sequence>
<keyword evidence="3" id="KW-1185">Reference proteome</keyword>
<dbReference type="AlphaFoldDB" id="A0A1I8AXU2"/>
<evidence type="ECO:0000313" key="4">
    <source>
        <dbReference type="WBParaSite" id="MhA1_Contig1079.frz3.gene2"/>
    </source>
</evidence>